<reference evidence="4" key="1">
    <citation type="submission" date="2017-04" db="EMBL/GenBank/DDBJ databases">
        <authorList>
            <person name="Varghese N."/>
            <person name="Submissions S."/>
        </authorList>
    </citation>
    <scope>NUCLEOTIDE SEQUENCE [LARGE SCALE GENOMIC DNA]</scope>
    <source>
        <strain evidence="4">DSM 16537</strain>
    </source>
</reference>
<dbReference type="InterPro" id="IPR008979">
    <property type="entry name" value="Galactose-bd-like_sf"/>
</dbReference>
<gene>
    <name evidence="3" type="ORF">SAMN00777080_3045</name>
</gene>
<dbReference type="PANTHER" id="PTHR34987">
    <property type="entry name" value="C, PUTATIVE (AFU_ORTHOLOGUE AFUA_3G02880)-RELATED"/>
    <property type="match status" value="1"/>
</dbReference>
<accession>A0A1W2H6N9</accession>
<dbReference type="GO" id="GO:0005975">
    <property type="term" value="P:carbohydrate metabolic process"/>
    <property type="evidence" value="ECO:0007669"/>
    <property type="project" value="InterPro"/>
</dbReference>
<dbReference type="OrthoDB" id="9815108at2"/>
<dbReference type="AlphaFoldDB" id="A0A1W2H6N9"/>
<dbReference type="STRING" id="758820.SAMN00777080_3045"/>
<dbReference type="PANTHER" id="PTHR34987:SF2">
    <property type="entry name" value="B, PUTATIVE (AFU_ORTHOLOGUE AFUA_7G05040)-RELATED"/>
    <property type="match status" value="1"/>
</dbReference>
<feature type="domain" description="Alpha-L-rhamnosidase C-terminal" evidence="2">
    <location>
        <begin position="887"/>
        <end position="933"/>
    </location>
</feature>
<evidence type="ECO:0000313" key="3">
    <source>
        <dbReference type="EMBL" id="SMD44424.1"/>
    </source>
</evidence>
<evidence type="ECO:0000313" key="4">
    <source>
        <dbReference type="Proteomes" id="UP000192333"/>
    </source>
</evidence>
<dbReference type="Pfam" id="PF17389">
    <property type="entry name" value="Bac_rhamnosid6H"/>
    <property type="match status" value="1"/>
</dbReference>
<dbReference type="EMBL" id="LT838813">
    <property type="protein sequence ID" value="SMD44424.1"/>
    <property type="molecule type" value="Genomic_DNA"/>
</dbReference>
<sequence length="950" mass="109331">MLVSTLIRSKNLRQRIKIQLLSLLLFIGFAQSVFPQKLYWIRAEGGERNEYVFFRKDFQLKEEALQGELNLYVDSRYALYVNGNYLGFGPVRSFHTHPYFDSYDLVPFLKKGNNVITVLAMNNGMETFQLFDNKGAALFWGEILAGSEKISLDIQSWKAKKSIGYDQTTPRFSFAKGPIESWDVSKDKGWNTEGTSTDGWQTPVPVANHANWGQMAPRPIPYLTMEDVRALRLMGAYPLKNEEDIYTFRVPAPDLDIEEYSIGHPGLVYTYIYSPKKQKVNAGLWWGEYFLNGNKINPKKTENMSYHRQEFNLDLNPGWNELLVRNKVIWGTWDFYLSLPSNLGLSVSPSKKPDDTEWFYSFVPLEINLEKAIEQLDLGIGIDKITQNFTSNWRSHSREENTNPAKDLAWMKADTAKPIFPSGVFLEPLIYKENPTGLCFYFDMGEIQLGQFFVEGDFPEGTIIDIGFSEELNQAGLPWLYKRHQVGAGLRFVADGDQKRYQSFKPYGARYLKVTVRDNQTPFRLDNVGMIRQVYPFQTIGSFSSSDPLLNRIWEASWRTLQICAEDSYTDTPFRERGLYAGDMIPQMAMTQAVSGDMRLVKHSLNLFQDMYRSQMWEGATNRHEDYIFSSLIALDEYAKLSGDWALVKEHYENYKSLIGQYQSRYENGLVKTESIFIEWTTINKKDAVMTAFEAIYYYSLERLAEWADRFGFQQDKTAFVQEAARLKGNINSKLWDPSQENYFDGIKDGGVLQEKHITSTIWPTLMGVTEPKDQEVIIDWLKEEILDIGQDTRKEKISPYSSFYLFALLYRFEQSGSVENFIKKHWGPMALHNDRPTIWENFDVVNSDIGTSSHAWSGHPLFFFATETLGVNLGFFRDFNPDLIEIQPQSETLSWAKGTVVHPLGPVEVDWRIEGENLFLNYSAPPGAKVSVKPKGKLGKLNLILNSTR</sequence>
<organism evidence="3 4">
    <name type="scientific">Aquiflexum balticum DSM 16537</name>
    <dbReference type="NCBI Taxonomy" id="758820"/>
    <lineage>
        <taxon>Bacteria</taxon>
        <taxon>Pseudomonadati</taxon>
        <taxon>Bacteroidota</taxon>
        <taxon>Cytophagia</taxon>
        <taxon>Cytophagales</taxon>
        <taxon>Cyclobacteriaceae</taxon>
        <taxon>Aquiflexum</taxon>
    </lineage>
</organism>
<name>A0A1W2H6N9_9BACT</name>
<feature type="domain" description="Alpha-L-rhamnosidase six-hairpin glycosidase" evidence="1">
    <location>
        <begin position="539"/>
        <end position="865"/>
    </location>
</feature>
<dbReference type="InterPro" id="IPR008928">
    <property type="entry name" value="6-hairpin_glycosidase_sf"/>
</dbReference>
<proteinExistence type="predicted"/>
<dbReference type="Pfam" id="PF17390">
    <property type="entry name" value="Bac_rhamnosid_C"/>
    <property type="match status" value="1"/>
</dbReference>
<dbReference type="Gene3D" id="1.50.10.10">
    <property type="match status" value="1"/>
</dbReference>
<dbReference type="Gene3D" id="2.60.120.260">
    <property type="entry name" value="Galactose-binding domain-like"/>
    <property type="match status" value="3"/>
</dbReference>
<dbReference type="Proteomes" id="UP000192333">
    <property type="component" value="Chromosome I"/>
</dbReference>
<dbReference type="SUPFAM" id="SSF49785">
    <property type="entry name" value="Galactose-binding domain-like"/>
    <property type="match status" value="1"/>
</dbReference>
<evidence type="ECO:0000259" key="1">
    <source>
        <dbReference type="Pfam" id="PF17389"/>
    </source>
</evidence>
<dbReference type="Gene3D" id="2.60.420.10">
    <property type="entry name" value="Maltose phosphorylase, domain 3"/>
    <property type="match status" value="1"/>
</dbReference>
<dbReference type="InterPro" id="IPR012341">
    <property type="entry name" value="6hp_glycosidase-like_sf"/>
</dbReference>
<dbReference type="SUPFAM" id="SSF48208">
    <property type="entry name" value="Six-hairpin glycosidases"/>
    <property type="match status" value="1"/>
</dbReference>
<dbReference type="InterPro" id="IPR035396">
    <property type="entry name" value="Bac_rhamnosid6H"/>
</dbReference>
<keyword evidence="4" id="KW-1185">Reference proteome</keyword>
<evidence type="ECO:0000259" key="2">
    <source>
        <dbReference type="Pfam" id="PF17390"/>
    </source>
</evidence>
<protein>
    <submittedName>
        <fullName evidence="3">Glycogen debranching enzyme</fullName>
    </submittedName>
</protein>
<dbReference type="InterPro" id="IPR035398">
    <property type="entry name" value="Bac_rhamnosid_C"/>
</dbReference>